<dbReference type="Proteomes" id="UP001516400">
    <property type="component" value="Unassembled WGS sequence"/>
</dbReference>
<feature type="domain" description="Protein kinase" evidence="2">
    <location>
        <begin position="11"/>
        <end position="292"/>
    </location>
</feature>
<evidence type="ECO:0000313" key="4">
    <source>
        <dbReference type="Proteomes" id="UP001516400"/>
    </source>
</evidence>
<evidence type="ECO:0000259" key="2">
    <source>
        <dbReference type="PROSITE" id="PS50011"/>
    </source>
</evidence>
<accession>A0ABD2P893</accession>
<reference evidence="3 4" key="1">
    <citation type="journal article" date="2021" name="BMC Biol.">
        <title>Horizontally acquired antibacterial genes associated with adaptive radiation of ladybird beetles.</title>
        <authorList>
            <person name="Li H.S."/>
            <person name="Tang X.F."/>
            <person name="Huang Y.H."/>
            <person name="Xu Z.Y."/>
            <person name="Chen M.L."/>
            <person name="Du X.Y."/>
            <person name="Qiu B.Y."/>
            <person name="Chen P.T."/>
            <person name="Zhang W."/>
            <person name="Slipinski A."/>
            <person name="Escalona H.E."/>
            <person name="Waterhouse R.M."/>
            <person name="Zwick A."/>
            <person name="Pang H."/>
        </authorList>
    </citation>
    <scope>NUCLEOTIDE SEQUENCE [LARGE SCALE GENOMIC DNA]</scope>
    <source>
        <strain evidence="3">SYSU2018</strain>
    </source>
</reference>
<keyword evidence="4" id="KW-1185">Reference proteome</keyword>
<dbReference type="InterPro" id="IPR000719">
    <property type="entry name" value="Prot_kinase_dom"/>
</dbReference>
<organism evidence="3 4">
    <name type="scientific">Cryptolaemus montrouzieri</name>
    <dbReference type="NCBI Taxonomy" id="559131"/>
    <lineage>
        <taxon>Eukaryota</taxon>
        <taxon>Metazoa</taxon>
        <taxon>Ecdysozoa</taxon>
        <taxon>Arthropoda</taxon>
        <taxon>Hexapoda</taxon>
        <taxon>Insecta</taxon>
        <taxon>Pterygota</taxon>
        <taxon>Neoptera</taxon>
        <taxon>Endopterygota</taxon>
        <taxon>Coleoptera</taxon>
        <taxon>Polyphaga</taxon>
        <taxon>Cucujiformia</taxon>
        <taxon>Coccinelloidea</taxon>
        <taxon>Coccinellidae</taxon>
        <taxon>Scymninae</taxon>
        <taxon>Scymnini</taxon>
        <taxon>Cryptolaemus</taxon>
    </lineage>
</organism>
<dbReference type="SUPFAM" id="SSF56112">
    <property type="entry name" value="Protein kinase-like (PK-like)"/>
    <property type="match status" value="1"/>
</dbReference>
<dbReference type="InterPro" id="IPR047173">
    <property type="entry name" value="STRAD_A/B-like"/>
</dbReference>
<comment type="similarity">
    <text evidence="1">Belongs to the protein kinase superfamily. STE Ser/Thr protein kinase family. STE20 subfamily.</text>
</comment>
<comment type="caution">
    <text evidence="3">The sequence shown here is derived from an EMBL/GenBank/DDBJ whole genome shotgun (WGS) entry which is preliminary data.</text>
</comment>
<dbReference type="Gene3D" id="3.30.200.20">
    <property type="entry name" value="Phosphorylase Kinase, domain 1"/>
    <property type="match status" value="1"/>
</dbReference>
<dbReference type="PANTHER" id="PTHR48014">
    <property type="entry name" value="SERINE/THREONINE-PROTEIN KINASE FRAY2"/>
    <property type="match status" value="1"/>
</dbReference>
<dbReference type="AlphaFoldDB" id="A0ABD2P893"/>
<gene>
    <name evidence="3" type="ORF">HHI36_001658</name>
</gene>
<dbReference type="PANTHER" id="PTHR48014:SF21">
    <property type="entry name" value="SERINE_THREONINE-PROTEIN KINASE FRAY2"/>
    <property type="match status" value="1"/>
</dbReference>
<dbReference type="Pfam" id="PF00069">
    <property type="entry name" value="Pkinase"/>
    <property type="match status" value="1"/>
</dbReference>
<name>A0ABD2P893_9CUCU</name>
<evidence type="ECO:0000313" key="3">
    <source>
        <dbReference type="EMBL" id="KAL3287178.1"/>
    </source>
</evidence>
<dbReference type="PROSITE" id="PS50011">
    <property type="entry name" value="PROTEIN_KINASE_DOM"/>
    <property type="match status" value="1"/>
</dbReference>
<evidence type="ECO:0000256" key="1">
    <source>
        <dbReference type="ARBA" id="ARBA00008874"/>
    </source>
</evidence>
<proteinExistence type="inferred from homology"/>
<dbReference type="InterPro" id="IPR011009">
    <property type="entry name" value="Kinase-like_dom_sf"/>
</dbReference>
<sequence length="347" mass="39500">MTNFEEDISVYEIISVLGECFQNMATVNLVKHLPSGQMLALKRFHIDKMRDNIYLVEKEIILTRQLQHPNILPCYSTFVHGLEVFVLSPLQAFGSCKSLLNSHFNDGLPKLAIIMILRDVLEAVSYLHKIGLIHRAIRASHILISASGNACLSGFRYACALVNNGKWQKAIHSFPLSTRPNLKWLSPELLEQNLKGYNEKSDIYSLGMVCYELANGREPFADVDSTLMLVEKVRGCAPILQEFPITEDNDCDMPPNFPKRFSRYLHEFCYICLKREPRSRPTAAQLLTNPVFKLIKKGLYLPELLRPALPLSDKMAFNKDEIASVDLTPHMNEIDMSLCNWDFHSNA</sequence>
<dbReference type="Gene3D" id="1.10.510.10">
    <property type="entry name" value="Transferase(Phosphotransferase) domain 1"/>
    <property type="match status" value="1"/>
</dbReference>
<dbReference type="EMBL" id="JABFTP020000185">
    <property type="protein sequence ID" value="KAL3287178.1"/>
    <property type="molecule type" value="Genomic_DNA"/>
</dbReference>
<protein>
    <recommendedName>
        <fullName evidence="2">Protein kinase domain-containing protein</fullName>
    </recommendedName>
</protein>